<dbReference type="EMBL" id="CP006868">
    <property type="protein sequence ID" value="UXD22163.1"/>
    <property type="molecule type" value="Genomic_DNA"/>
</dbReference>
<name>A0A977KAP3_9CREN</name>
<accession>A0A977KAP3</accession>
<dbReference type="KEGG" id="ipc:IPA_02230"/>
<reference evidence="1" key="1">
    <citation type="submission" date="2013-11" db="EMBL/GenBank/DDBJ databases">
        <title>Comparative genomics of Ignicoccus.</title>
        <authorList>
            <person name="Podar M."/>
        </authorList>
    </citation>
    <scope>NUCLEOTIDE SEQUENCE</scope>
    <source>
        <strain evidence="1">DSM 13166</strain>
    </source>
</reference>
<organism evidence="1 2">
    <name type="scientific">Ignicoccus pacificus DSM 13166</name>
    <dbReference type="NCBI Taxonomy" id="940294"/>
    <lineage>
        <taxon>Archaea</taxon>
        <taxon>Thermoproteota</taxon>
        <taxon>Thermoprotei</taxon>
        <taxon>Desulfurococcales</taxon>
        <taxon>Desulfurococcaceae</taxon>
        <taxon>Ignicoccus</taxon>
    </lineage>
</organism>
<evidence type="ECO:0000313" key="2">
    <source>
        <dbReference type="Proteomes" id="UP001063698"/>
    </source>
</evidence>
<gene>
    <name evidence="1" type="ORF">IPA_02230</name>
</gene>
<sequence length="146" mass="16068">MIAVFVVLLVTLVMAYTSASTSNYSTFEYHFQMTWLLSPSTAPSPQQFLKSNVTLILYTNGCKLPKVVVSDVLGVLSRKVPLTKLKDSTIENAFSGIFKSTLNNILTSMLKQYPSLKKGDICLNPWNEVKGVKLVVETSHGTFSVG</sequence>
<proteinExistence type="predicted"/>
<protein>
    <submittedName>
        <fullName evidence="1">Uncharacterized protein</fullName>
    </submittedName>
</protein>
<evidence type="ECO:0000313" key="1">
    <source>
        <dbReference type="EMBL" id="UXD22163.1"/>
    </source>
</evidence>
<dbReference type="Proteomes" id="UP001063698">
    <property type="component" value="Chromosome"/>
</dbReference>
<dbReference type="AlphaFoldDB" id="A0A977KAP3"/>
<keyword evidence="2" id="KW-1185">Reference proteome</keyword>